<comment type="caution">
    <text evidence="1">The sequence shown here is derived from an EMBL/GenBank/DDBJ whole genome shotgun (WGS) entry which is preliminary data.</text>
</comment>
<dbReference type="InterPro" id="IPR014951">
    <property type="entry name" value="DUF1822"/>
</dbReference>
<proteinExistence type="predicted"/>
<dbReference type="Pfam" id="PF08852">
    <property type="entry name" value="DUF1822"/>
    <property type="match status" value="1"/>
</dbReference>
<sequence length="412" mass="47007">MELNSESLALICTDQLFLEFSIAEREEVWQKTASTSYANNSARWIAYLNCLCLNTFLTYLESEADLHSKPQVWPRRSELPSFWQVVNGTAIELNKTRLILIPSEDSEFAQLSVPREWVDIPDWAGNYYLAVELNLSACSMRICGYATHQQLREQGKYDCIDQTYSLETEDLIEDLSVMWAVQELYQATIPKVKSLPTLSVYQAQVLLEDLSRVTAYSPRLDVLFSQWGSLIAQPQWRQELYYRQQQQLKMATTPSKTSINLGQWFQEVFEAGWLSLDAFLNADSGNLVPAFRQGKLTTRKIAVEGIKLIDLGMQLGNQAVALLVGLTPDAEQRVGIRVQLHPTGEQTYLPSNIKLALLSKGGKVLQEFQSRSQDNFIQLKRFTCTRGKRFSIRITLENFSITENFVIEAQDD</sequence>
<dbReference type="EMBL" id="JAAHFQ010000114">
    <property type="protein sequence ID" value="NER27596.1"/>
    <property type="molecule type" value="Genomic_DNA"/>
</dbReference>
<reference evidence="1" key="1">
    <citation type="submission" date="2019-11" db="EMBL/GenBank/DDBJ databases">
        <title>Genomic insights into an expanded diversity of filamentous marine cyanobacteria reveals the extraordinary biosynthetic potential of Moorea and Okeania.</title>
        <authorList>
            <person name="Ferreira Leao T."/>
            <person name="Wang M."/>
            <person name="Moss N."/>
            <person name="Da Silva R."/>
            <person name="Sanders J."/>
            <person name="Nurk S."/>
            <person name="Gurevich A."/>
            <person name="Humphrey G."/>
            <person name="Reher R."/>
            <person name="Zhu Q."/>
            <person name="Belda-Ferre P."/>
            <person name="Glukhov E."/>
            <person name="Rex R."/>
            <person name="Dorrestein P.C."/>
            <person name="Knight R."/>
            <person name="Pevzner P."/>
            <person name="Gerwick W.H."/>
            <person name="Gerwick L."/>
        </authorList>
    </citation>
    <scope>NUCLEOTIDE SEQUENCE</scope>
    <source>
        <strain evidence="1">SIO1C4</strain>
    </source>
</reference>
<evidence type="ECO:0000313" key="1">
    <source>
        <dbReference type="EMBL" id="NER27596.1"/>
    </source>
</evidence>
<organism evidence="1">
    <name type="scientific">Symploca sp. SIO1C4</name>
    <dbReference type="NCBI Taxonomy" id="2607765"/>
    <lineage>
        <taxon>Bacteria</taxon>
        <taxon>Bacillati</taxon>
        <taxon>Cyanobacteriota</taxon>
        <taxon>Cyanophyceae</taxon>
        <taxon>Coleofasciculales</taxon>
        <taxon>Coleofasciculaceae</taxon>
        <taxon>Symploca</taxon>
    </lineage>
</organism>
<gene>
    <name evidence="1" type="ORF">F6J89_08160</name>
</gene>
<protein>
    <submittedName>
        <fullName evidence="1">DUF1822 family protein</fullName>
    </submittedName>
</protein>
<accession>A0A6B3N1P4</accession>
<dbReference type="AlphaFoldDB" id="A0A6B3N1P4"/>
<name>A0A6B3N1P4_9CYAN</name>